<feature type="compositionally biased region" description="Polar residues" evidence="6">
    <location>
        <begin position="518"/>
        <end position="532"/>
    </location>
</feature>
<dbReference type="Gene3D" id="1.10.510.10">
    <property type="entry name" value="Transferase(Phosphotransferase) domain 1"/>
    <property type="match status" value="1"/>
</dbReference>
<dbReference type="AlphaFoldDB" id="A0A9N8ZAY6"/>
<dbReference type="InterPro" id="IPR011009">
    <property type="entry name" value="Kinase-like_dom_sf"/>
</dbReference>
<dbReference type="PROSITE" id="PS00109">
    <property type="entry name" value="PROTEIN_KINASE_TYR"/>
    <property type="match status" value="1"/>
</dbReference>
<dbReference type="InterPro" id="IPR036537">
    <property type="entry name" value="Adaptor_Cbl_N_dom_sf"/>
</dbReference>
<evidence type="ECO:0000256" key="1">
    <source>
        <dbReference type="ARBA" id="ARBA00022679"/>
    </source>
</evidence>
<dbReference type="EMBL" id="CAJVPV010001068">
    <property type="protein sequence ID" value="CAG8485287.1"/>
    <property type="molecule type" value="Genomic_DNA"/>
</dbReference>
<dbReference type="GO" id="GO:0004674">
    <property type="term" value="F:protein serine/threonine kinase activity"/>
    <property type="evidence" value="ECO:0007669"/>
    <property type="project" value="TreeGrafter"/>
</dbReference>
<dbReference type="InterPro" id="IPR008266">
    <property type="entry name" value="Tyr_kinase_AS"/>
</dbReference>
<dbReference type="Gene3D" id="1.20.930.20">
    <property type="entry name" value="Adaptor protein Cbl, N-terminal domain"/>
    <property type="match status" value="1"/>
</dbReference>
<keyword evidence="5" id="KW-0175">Coiled coil</keyword>
<dbReference type="Proteomes" id="UP000789342">
    <property type="component" value="Unassembled WGS sequence"/>
</dbReference>
<gene>
    <name evidence="8" type="ORF">AMORRO_LOCUS2509</name>
</gene>
<keyword evidence="1" id="KW-0808">Transferase</keyword>
<feature type="domain" description="Protein kinase" evidence="7">
    <location>
        <begin position="182"/>
        <end position="512"/>
    </location>
</feature>
<accession>A0A9N8ZAY6</accession>
<comment type="caution">
    <text evidence="8">The sequence shown here is derived from an EMBL/GenBank/DDBJ whole genome shotgun (WGS) entry which is preliminary data.</text>
</comment>
<evidence type="ECO:0000256" key="4">
    <source>
        <dbReference type="ARBA" id="ARBA00022840"/>
    </source>
</evidence>
<dbReference type="Pfam" id="PF07714">
    <property type="entry name" value="PK_Tyr_Ser-Thr"/>
    <property type="match status" value="1"/>
</dbReference>
<dbReference type="SUPFAM" id="SSF56112">
    <property type="entry name" value="Protein kinase-like (PK-like)"/>
    <property type="match status" value="1"/>
</dbReference>
<dbReference type="InterPro" id="IPR006597">
    <property type="entry name" value="Sel1-like"/>
</dbReference>
<name>A0A9N8ZAY6_9GLOM</name>
<dbReference type="CDD" id="cd21037">
    <property type="entry name" value="MLKL_NTD"/>
    <property type="match status" value="1"/>
</dbReference>
<evidence type="ECO:0000259" key="7">
    <source>
        <dbReference type="PROSITE" id="PS50011"/>
    </source>
</evidence>
<dbReference type="PANTHER" id="PTHR44329:SF288">
    <property type="entry name" value="MITOGEN-ACTIVATED PROTEIN KINASE KINASE KINASE 20"/>
    <property type="match status" value="1"/>
</dbReference>
<dbReference type="SMART" id="SM00671">
    <property type="entry name" value="SEL1"/>
    <property type="match status" value="1"/>
</dbReference>
<dbReference type="OrthoDB" id="2314769at2759"/>
<feature type="coiled-coil region" evidence="5">
    <location>
        <begin position="68"/>
        <end position="95"/>
    </location>
</feature>
<evidence type="ECO:0000256" key="6">
    <source>
        <dbReference type="SAM" id="MobiDB-lite"/>
    </source>
</evidence>
<evidence type="ECO:0000313" key="9">
    <source>
        <dbReference type="Proteomes" id="UP000789342"/>
    </source>
</evidence>
<dbReference type="Gene3D" id="1.25.40.10">
    <property type="entry name" value="Tetratricopeptide repeat domain"/>
    <property type="match status" value="1"/>
</dbReference>
<protein>
    <submittedName>
        <fullName evidence="8">12379_t:CDS:1</fullName>
    </submittedName>
</protein>
<dbReference type="SUPFAM" id="SSF81901">
    <property type="entry name" value="HCP-like"/>
    <property type="match status" value="1"/>
</dbReference>
<keyword evidence="9" id="KW-1185">Reference proteome</keyword>
<keyword evidence="4" id="KW-0067">ATP-binding</keyword>
<dbReference type="PROSITE" id="PS50011">
    <property type="entry name" value="PROTEIN_KINASE_DOM"/>
    <property type="match status" value="1"/>
</dbReference>
<feature type="region of interest" description="Disordered" evidence="6">
    <location>
        <begin position="518"/>
        <end position="538"/>
    </location>
</feature>
<dbReference type="InterPro" id="IPR051681">
    <property type="entry name" value="Ser/Thr_Kinases-Pseudokinases"/>
</dbReference>
<keyword evidence="2" id="KW-0547">Nucleotide-binding</keyword>
<dbReference type="PANTHER" id="PTHR44329">
    <property type="entry name" value="SERINE/THREONINE-PROTEIN KINASE TNNI3K-RELATED"/>
    <property type="match status" value="1"/>
</dbReference>
<proteinExistence type="predicted"/>
<dbReference type="InterPro" id="IPR059179">
    <property type="entry name" value="MLKL-like_MCAfunc"/>
</dbReference>
<organism evidence="8 9">
    <name type="scientific">Acaulospora morrowiae</name>
    <dbReference type="NCBI Taxonomy" id="94023"/>
    <lineage>
        <taxon>Eukaryota</taxon>
        <taxon>Fungi</taxon>
        <taxon>Fungi incertae sedis</taxon>
        <taxon>Mucoromycota</taxon>
        <taxon>Glomeromycotina</taxon>
        <taxon>Glomeromycetes</taxon>
        <taxon>Diversisporales</taxon>
        <taxon>Acaulosporaceae</taxon>
        <taxon>Acaulospora</taxon>
    </lineage>
</organism>
<evidence type="ECO:0000256" key="3">
    <source>
        <dbReference type="ARBA" id="ARBA00022777"/>
    </source>
</evidence>
<dbReference type="InterPro" id="IPR011990">
    <property type="entry name" value="TPR-like_helical_dom_sf"/>
</dbReference>
<dbReference type="InterPro" id="IPR054000">
    <property type="entry name" value="MLKL_N"/>
</dbReference>
<dbReference type="GO" id="GO:0005524">
    <property type="term" value="F:ATP binding"/>
    <property type="evidence" value="ECO:0007669"/>
    <property type="project" value="UniProtKB-KW"/>
</dbReference>
<sequence length="664" mass="76762">MGEEECREDSEEKRKYKVTVEDSLDDVKFGLTASEIVRPFVPLFGEALTVVKEILKAYDDAQYNRRCCKTLINRVQAAEAAVKILKRSKEENEENFRRKEYYDSFQRFLSVLRRTKTFVQDVTHLSGYRKFVSSASIKEKFANLVSDFDYCVSDLQLAMIIANEDQRKKDLQILEEDLSEMAKFLDGINGGVTTMVNIGKKNSISINILLETIETLKEKIDNLSIGGQPKGHQKNNINFKLAEIDPNDLEDIPEFQKSHDKVIKKRYRKFMEDVCCKPVKMDEVEKQKNEVQLAILEKIPHSSYIIKFWGKSYCPDLGTVLVYEWASHGTLKSLYEEYELEWYDKLRIAVNICRGIVFLHGCEIFHHDIRCANILITDKMDPKITNFHLSRIKDEASVKIPNIGTVINWMAPEKMRSYDNSKHFSPYTVQCEIFSFGMLLWELAFQRIPYKGMEVQDIQKHVKGEGREKMNFGLAPTPLQEKFCAVIKKAWQQEPSDRPDIKYMFNELHRIFNENFSQTKSPSLRPRSSNVEVTAPEPPESPHFLFEQLISVEQGIRAHKKKEHEKAWKSDEGIAEAQLRYAFGLKDTMGEQLDHNIFTKYLMLAAAGGNVSAQFNLGSIYIYGKYGFEKNQQKGEEYLRLAAIKGSEQACKLLEELKVVIIRS</sequence>
<dbReference type="InterPro" id="IPR000719">
    <property type="entry name" value="Prot_kinase_dom"/>
</dbReference>
<reference evidence="8" key="1">
    <citation type="submission" date="2021-06" db="EMBL/GenBank/DDBJ databases">
        <authorList>
            <person name="Kallberg Y."/>
            <person name="Tangrot J."/>
            <person name="Rosling A."/>
        </authorList>
    </citation>
    <scope>NUCLEOTIDE SEQUENCE</scope>
    <source>
        <strain evidence="8">CL551</strain>
    </source>
</reference>
<dbReference type="Pfam" id="PF22215">
    <property type="entry name" value="MLKL_N"/>
    <property type="match status" value="1"/>
</dbReference>
<evidence type="ECO:0000313" key="8">
    <source>
        <dbReference type="EMBL" id="CAG8485287.1"/>
    </source>
</evidence>
<dbReference type="InterPro" id="IPR001245">
    <property type="entry name" value="Ser-Thr/Tyr_kinase_cat_dom"/>
</dbReference>
<evidence type="ECO:0000256" key="5">
    <source>
        <dbReference type="SAM" id="Coils"/>
    </source>
</evidence>
<keyword evidence="3" id="KW-0418">Kinase</keyword>
<dbReference type="GO" id="GO:0007166">
    <property type="term" value="P:cell surface receptor signaling pathway"/>
    <property type="evidence" value="ECO:0007669"/>
    <property type="project" value="InterPro"/>
</dbReference>
<evidence type="ECO:0000256" key="2">
    <source>
        <dbReference type="ARBA" id="ARBA00022741"/>
    </source>
</evidence>